<dbReference type="EMBL" id="CAJOBH010240873">
    <property type="protein sequence ID" value="CAF5108750.1"/>
    <property type="molecule type" value="Genomic_DNA"/>
</dbReference>
<dbReference type="EMBL" id="CAJOBJ010340884">
    <property type="protein sequence ID" value="CAF5194892.1"/>
    <property type="molecule type" value="Genomic_DNA"/>
</dbReference>
<evidence type="ECO:0000256" key="3">
    <source>
        <dbReference type="ARBA" id="ARBA00022741"/>
    </source>
</evidence>
<sequence length="39" mass="4430">MKPHQLDGTMFLWDNVYETVAQIKRDNTGTGCILAHHMG</sequence>
<keyword evidence="4" id="KW-0378">Hydrolase</keyword>
<accession>A0A8S3F7T2</accession>
<dbReference type="Proteomes" id="UP000681720">
    <property type="component" value="Unassembled WGS sequence"/>
</dbReference>
<gene>
    <name evidence="8" type="ORF">BYL167_LOCUS65378</name>
    <name evidence="9" type="ORF">GIL414_LOCUS74459</name>
</gene>
<keyword evidence="5" id="KW-0067">ATP-binding</keyword>
<evidence type="ECO:0000313" key="8">
    <source>
        <dbReference type="EMBL" id="CAF5108750.1"/>
    </source>
</evidence>
<keyword evidence="3" id="KW-0547">Nucleotide-binding</keyword>
<comment type="similarity">
    <text evidence="2">Belongs to the SNF2/RAD54 helicase family.</text>
</comment>
<comment type="subcellular location">
    <subcellularLocation>
        <location evidence="1">Nucleus</location>
    </subcellularLocation>
</comment>
<dbReference type="GO" id="GO:0003677">
    <property type="term" value="F:DNA binding"/>
    <property type="evidence" value="ECO:0007669"/>
    <property type="project" value="UniProtKB-KW"/>
</dbReference>
<evidence type="ECO:0000256" key="6">
    <source>
        <dbReference type="ARBA" id="ARBA00023125"/>
    </source>
</evidence>
<dbReference type="Gene3D" id="3.40.50.10810">
    <property type="entry name" value="Tandem AAA-ATPase domain"/>
    <property type="match status" value="1"/>
</dbReference>
<evidence type="ECO:0000313" key="10">
    <source>
        <dbReference type="Proteomes" id="UP000681967"/>
    </source>
</evidence>
<evidence type="ECO:0000256" key="1">
    <source>
        <dbReference type="ARBA" id="ARBA00004123"/>
    </source>
</evidence>
<evidence type="ECO:0000256" key="4">
    <source>
        <dbReference type="ARBA" id="ARBA00022806"/>
    </source>
</evidence>
<name>A0A8S3F7T2_9BILA</name>
<evidence type="ECO:0000313" key="9">
    <source>
        <dbReference type="EMBL" id="CAF5194892.1"/>
    </source>
</evidence>
<dbReference type="InterPro" id="IPR038718">
    <property type="entry name" value="SNF2-like_sf"/>
</dbReference>
<comment type="caution">
    <text evidence="8">The sequence shown here is derived from an EMBL/GenBank/DDBJ whole genome shotgun (WGS) entry which is preliminary data.</text>
</comment>
<keyword evidence="7" id="KW-0539">Nucleus</keyword>
<evidence type="ECO:0000256" key="5">
    <source>
        <dbReference type="ARBA" id="ARBA00022840"/>
    </source>
</evidence>
<organism evidence="8 10">
    <name type="scientific">Rotaria magnacalcarata</name>
    <dbReference type="NCBI Taxonomy" id="392030"/>
    <lineage>
        <taxon>Eukaryota</taxon>
        <taxon>Metazoa</taxon>
        <taxon>Spiralia</taxon>
        <taxon>Gnathifera</taxon>
        <taxon>Rotifera</taxon>
        <taxon>Eurotatoria</taxon>
        <taxon>Bdelloidea</taxon>
        <taxon>Philodinida</taxon>
        <taxon>Philodinidae</taxon>
        <taxon>Rotaria</taxon>
    </lineage>
</organism>
<evidence type="ECO:0000256" key="2">
    <source>
        <dbReference type="ARBA" id="ARBA00007025"/>
    </source>
</evidence>
<dbReference type="GO" id="GO:0005634">
    <property type="term" value="C:nucleus"/>
    <property type="evidence" value="ECO:0007669"/>
    <property type="project" value="UniProtKB-SubCell"/>
</dbReference>
<reference evidence="8" key="1">
    <citation type="submission" date="2021-02" db="EMBL/GenBank/DDBJ databases">
        <authorList>
            <person name="Nowell W R."/>
        </authorList>
    </citation>
    <scope>NUCLEOTIDE SEQUENCE</scope>
</reference>
<dbReference type="AlphaFoldDB" id="A0A8S3F7T2"/>
<dbReference type="PANTHER" id="PTHR45797">
    <property type="entry name" value="RAD54-LIKE"/>
    <property type="match status" value="1"/>
</dbReference>
<protein>
    <submittedName>
        <fullName evidence="8">Uncharacterized protein</fullName>
    </submittedName>
</protein>
<dbReference type="GO" id="GO:0004386">
    <property type="term" value="F:helicase activity"/>
    <property type="evidence" value="ECO:0007669"/>
    <property type="project" value="UniProtKB-KW"/>
</dbReference>
<dbReference type="GO" id="GO:0016887">
    <property type="term" value="F:ATP hydrolysis activity"/>
    <property type="evidence" value="ECO:0007669"/>
    <property type="project" value="InterPro"/>
</dbReference>
<proteinExistence type="inferred from homology"/>
<dbReference type="GO" id="GO:0005524">
    <property type="term" value="F:ATP binding"/>
    <property type="evidence" value="ECO:0007669"/>
    <property type="project" value="UniProtKB-KW"/>
</dbReference>
<keyword evidence="6" id="KW-0238">DNA-binding</keyword>
<feature type="non-terminal residue" evidence="8">
    <location>
        <position position="39"/>
    </location>
</feature>
<dbReference type="Proteomes" id="UP000681967">
    <property type="component" value="Unassembled WGS sequence"/>
</dbReference>
<keyword evidence="4" id="KW-0347">Helicase</keyword>
<dbReference type="InterPro" id="IPR044574">
    <property type="entry name" value="ARIP4-like"/>
</dbReference>
<evidence type="ECO:0000256" key="7">
    <source>
        <dbReference type="ARBA" id="ARBA00023242"/>
    </source>
</evidence>
<dbReference type="PANTHER" id="PTHR45797:SF1">
    <property type="entry name" value="HELICASE ARIP4"/>
    <property type="match status" value="1"/>
</dbReference>